<gene>
    <name evidence="3" type="ORF">EHQ58_11335</name>
</gene>
<evidence type="ECO:0000256" key="1">
    <source>
        <dbReference type="ARBA" id="ARBA00005085"/>
    </source>
</evidence>
<dbReference type="GO" id="GO:0016874">
    <property type="term" value="F:ligase activity"/>
    <property type="evidence" value="ECO:0007669"/>
    <property type="project" value="UniProtKB-KW"/>
</dbReference>
<sequence>MNEGVFYFPVCKIRSPYSNLAIEEAISLHLVKHDLIGGIRLWKNPRTIVLGLSENPELTIAPQVISAFRSRITSGNLLKYPKDEEIVFLARRASGGGTVFQNPTGNINYSIYVNLEKRMELFAVKDSYQILLGLVTSALSKQLISAGSNGKSDITVSDGGVLKKISGNAQFRKKNCIVQHGTLILEEALIDKVSGLLLHPPEEPEYRKARKHRDFLTSLPPTFDTSSFGGSLLDGFLSYLGIHNANPKVDFSFFSQGFSSFRRSVLKESEIIRKLKYESLPYILNREIPT</sequence>
<evidence type="ECO:0000313" key="3">
    <source>
        <dbReference type="EMBL" id="TGL57986.1"/>
    </source>
</evidence>
<keyword evidence="3" id="KW-0436">Ligase</keyword>
<dbReference type="OrthoDB" id="9788148at2"/>
<keyword evidence="4" id="KW-1185">Reference proteome</keyword>
<dbReference type="Proteomes" id="UP000297693">
    <property type="component" value="Unassembled WGS sequence"/>
</dbReference>
<dbReference type="InterPro" id="IPR004562">
    <property type="entry name" value="LipoylTrfase_LipoateP_Ligase"/>
</dbReference>
<dbReference type="UniPathway" id="UPA00537">
    <property type="reaction ID" value="UER00595"/>
</dbReference>
<dbReference type="EMBL" id="RQGD01000034">
    <property type="protein sequence ID" value="TGL57986.1"/>
    <property type="molecule type" value="Genomic_DNA"/>
</dbReference>
<dbReference type="Gene3D" id="3.30.930.10">
    <property type="entry name" value="Bira Bifunctional Protein, Domain 2"/>
    <property type="match status" value="1"/>
</dbReference>
<dbReference type="AlphaFoldDB" id="A0A4R9K1C8"/>
<comment type="pathway">
    <text evidence="1">Protein modification; protein lipoylation via exogenous pathway; protein N(6)-(lipoyl)lysine from lipoate: step 2/2.</text>
</comment>
<evidence type="ECO:0000259" key="2">
    <source>
        <dbReference type="PROSITE" id="PS51733"/>
    </source>
</evidence>
<evidence type="ECO:0000313" key="4">
    <source>
        <dbReference type="Proteomes" id="UP000297693"/>
    </source>
</evidence>
<proteinExistence type="predicted"/>
<name>A0A4R9K1C8_9LEPT</name>
<comment type="caution">
    <text evidence="3">The sequence shown here is derived from an EMBL/GenBank/DDBJ whole genome shotgun (WGS) entry which is preliminary data.</text>
</comment>
<feature type="domain" description="BPL/LPL catalytic" evidence="2">
    <location>
        <begin position="33"/>
        <end position="244"/>
    </location>
</feature>
<dbReference type="GO" id="GO:0009249">
    <property type="term" value="P:protein lipoylation"/>
    <property type="evidence" value="ECO:0007669"/>
    <property type="project" value="InterPro"/>
</dbReference>
<dbReference type="Pfam" id="PF21948">
    <property type="entry name" value="LplA-B_cat"/>
    <property type="match status" value="1"/>
</dbReference>
<dbReference type="SUPFAM" id="SSF55681">
    <property type="entry name" value="Class II aaRS and biotin synthetases"/>
    <property type="match status" value="1"/>
</dbReference>
<accession>A0A4R9K1C8</accession>
<dbReference type="PROSITE" id="PS51733">
    <property type="entry name" value="BPL_LPL_CATALYTIC"/>
    <property type="match status" value="1"/>
</dbReference>
<dbReference type="InterPro" id="IPR004143">
    <property type="entry name" value="BPL_LPL_catalytic"/>
</dbReference>
<dbReference type="GO" id="GO:0005737">
    <property type="term" value="C:cytoplasm"/>
    <property type="evidence" value="ECO:0007669"/>
    <property type="project" value="TreeGrafter"/>
</dbReference>
<organism evidence="3 4">
    <name type="scientific">Leptospira ognonensis</name>
    <dbReference type="NCBI Taxonomy" id="2484945"/>
    <lineage>
        <taxon>Bacteria</taxon>
        <taxon>Pseudomonadati</taxon>
        <taxon>Spirochaetota</taxon>
        <taxon>Spirochaetia</taxon>
        <taxon>Leptospirales</taxon>
        <taxon>Leptospiraceae</taxon>
        <taxon>Leptospira</taxon>
    </lineage>
</organism>
<dbReference type="PANTHER" id="PTHR12561">
    <property type="entry name" value="LIPOATE-PROTEIN LIGASE"/>
    <property type="match status" value="1"/>
</dbReference>
<dbReference type="RefSeq" id="WP_135624004.1">
    <property type="nucleotide sequence ID" value="NZ_RQGD01000034.1"/>
</dbReference>
<reference evidence="3" key="1">
    <citation type="journal article" date="2019" name="PLoS Negl. Trop. Dis.">
        <title>Revisiting the worldwide diversity of Leptospira species in the environment.</title>
        <authorList>
            <person name="Vincent A.T."/>
            <person name="Schiettekatte O."/>
            <person name="Bourhy P."/>
            <person name="Veyrier F.J."/>
            <person name="Picardeau M."/>
        </authorList>
    </citation>
    <scope>NUCLEOTIDE SEQUENCE [LARGE SCALE GENOMIC DNA]</scope>
    <source>
        <strain evidence="3">201702476</strain>
    </source>
</reference>
<dbReference type="GO" id="GO:0017118">
    <property type="term" value="F:lipoyltransferase activity"/>
    <property type="evidence" value="ECO:0007669"/>
    <property type="project" value="TreeGrafter"/>
</dbReference>
<dbReference type="PANTHER" id="PTHR12561:SF3">
    <property type="entry name" value="LIPOYLTRANSFERASE 1, MITOCHONDRIAL"/>
    <property type="match status" value="1"/>
</dbReference>
<dbReference type="InterPro" id="IPR045864">
    <property type="entry name" value="aa-tRNA-synth_II/BPL/LPL"/>
</dbReference>
<protein>
    <submittedName>
        <fullName evidence="3">Lipoate--protein ligase family protein</fullName>
    </submittedName>
</protein>